<feature type="transmembrane region" description="Helical" evidence="8">
    <location>
        <begin position="135"/>
        <end position="161"/>
    </location>
</feature>
<feature type="transmembrane region" description="Helical" evidence="8">
    <location>
        <begin position="101"/>
        <end position="123"/>
    </location>
</feature>
<sequence>MEFGWEFFALGIPAIIFGGISKAGFGSGAAFVAGAILALVVPPGMALGIVLPLFMLVDAATLKPYWGKWHWPSAKGLMIGAVPGCILAGWLYTWVDGDVFRLLIGIICLAFVAFQVAQAAGWLKIRQIPFSAPLAWFAGLVSGFTSFVSHAGGPAAAVFLLSQGVSKTAYQATTVVVFWAVNWMKAVPYAFLGIFSFDSIMGSLMLAPFALLGAWLGVKAHRFVPEKPFFLITYVLLVLTGVRLIWVALQP</sequence>
<keyword evidence="5 8" id="KW-0812">Transmembrane</keyword>
<dbReference type="PANTHER" id="PTHR30269">
    <property type="entry name" value="TRANSMEMBRANE PROTEIN YFCA"/>
    <property type="match status" value="1"/>
</dbReference>
<reference evidence="9 10" key="1">
    <citation type="submission" date="2016-10" db="EMBL/GenBank/DDBJ databases">
        <authorList>
            <person name="de Groot N.N."/>
        </authorList>
    </citation>
    <scope>NUCLEOTIDE SEQUENCE [LARGE SCALE GENOMIC DNA]</scope>
    <source>
        <strain evidence="9 10">DSM 29433</strain>
    </source>
</reference>
<keyword evidence="3" id="KW-0813">Transport</keyword>
<keyword evidence="10" id="KW-1185">Reference proteome</keyword>
<proteinExistence type="inferred from homology"/>
<dbReference type="AlphaFoldDB" id="A0A1I6L656"/>
<evidence type="ECO:0000256" key="2">
    <source>
        <dbReference type="ARBA" id="ARBA00009142"/>
    </source>
</evidence>
<dbReference type="OrthoDB" id="7028171at2"/>
<dbReference type="GO" id="GO:0005886">
    <property type="term" value="C:plasma membrane"/>
    <property type="evidence" value="ECO:0007669"/>
    <property type="project" value="UniProtKB-SubCell"/>
</dbReference>
<keyword evidence="7 8" id="KW-0472">Membrane</keyword>
<dbReference type="Pfam" id="PF01925">
    <property type="entry name" value="TauE"/>
    <property type="match status" value="1"/>
</dbReference>
<evidence type="ECO:0000256" key="7">
    <source>
        <dbReference type="ARBA" id="ARBA00023136"/>
    </source>
</evidence>
<evidence type="ECO:0000256" key="3">
    <source>
        <dbReference type="ARBA" id="ARBA00022448"/>
    </source>
</evidence>
<dbReference type="InterPro" id="IPR052017">
    <property type="entry name" value="TSUP"/>
</dbReference>
<dbReference type="InterPro" id="IPR002781">
    <property type="entry name" value="TM_pro_TauE-like"/>
</dbReference>
<comment type="subcellular location">
    <subcellularLocation>
        <location evidence="1 8">Cell membrane</location>
        <topology evidence="1 8">Multi-pass membrane protein</topology>
    </subcellularLocation>
</comment>
<organism evidence="9 10">
    <name type="scientific">Yoonia litorea</name>
    <dbReference type="NCBI Taxonomy" id="1123755"/>
    <lineage>
        <taxon>Bacteria</taxon>
        <taxon>Pseudomonadati</taxon>
        <taxon>Pseudomonadota</taxon>
        <taxon>Alphaproteobacteria</taxon>
        <taxon>Rhodobacterales</taxon>
        <taxon>Paracoccaceae</taxon>
        <taxon>Yoonia</taxon>
    </lineage>
</organism>
<keyword evidence="6 8" id="KW-1133">Transmembrane helix</keyword>
<evidence type="ECO:0000256" key="5">
    <source>
        <dbReference type="ARBA" id="ARBA00022692"/>
    </source>
</evidence>
<dbReference type="Proteomes" id="UP000198926">
    <property type="component" value="Unassembled WGS sequence"/>
</dbReference>
<evidence type="ECO:0000256" key="4">
    <source>
        <dbReference type="ARBA" id="ARBA00022475"/>
    </source>
</evidence>
<evidence type="ECO:0000313" key="10">
    <source>
        <dbReference type="Proteomes" id="UP000198926"/>
    </source>
</evidence>
<dbReference type="PANTHER" id="PTHR30269:SF37">
    <property type="entry name" value="MEMBRANE TRANSPORTER PROTEIN"/>
    <property type="match status" value="1"/>
</dbReference>
<accession>A0A1I6L656</accession>
<dbReference type="EMBL" id="FOZM01000001">
    <property type="protein sequence ID" value="SFR98975.1"/>
    <property type="molecule type" value="Genomic_DNA"/>
</dbReference>
<evidence type="ECO:0000256" key="8">
    <source>
        <dbReference type="RuleBase" id="RU363041"/>
    </source>
</evidence>
<evidence type="ECO:0000256" key="6">
    <source>
        <dbReference type="ARBA" id="ARBA00022989"/>
    </source>
</evidence>
<name>A0A1I6L656_9RHOB</name>
<evidence type="ECO:0000256" key="1">
    <source>
        <dbReference type="ARBA" id="ARBA00004651"/>
    </source>
</evidence>
<comment type="similarity">
    <text evidence="2 8">Belongs to the 4-toluene sulfonate uptake permease (TSUP) (TC 2.A.102) family.</text>
</comment>
<feature type="transmembrane region" description="Helical" evidence="8">
    <location>
        <begin position="77"/>
        <end position="95"/>
    </location>
</feature>
<keyword evidence="4 8" id="KW-1003">Cell membrane</keyword>
<dbReference type="RefSeq" id="WP_090202931.1">
    <property type="nucleotide sequence ID" value="NZ_FOZM01000001.1"/>
</dbReference>
<feature type="transmembrane region" description="Helical" evidence="8">
    <location>
        <begin position="7"/>
        <end position="25"/>
    </location>
</feature>
<evidence type="ECO:0000313" key="9">
    <source>
        <dbReference type="EMBL" id="SFR98975.1"/>
    </source>
</evidence>
<dbReference type="STRING" id="1123755.SAMN05444714_0232"/>
<feature type="transmembrane region" description="Helical" evidence="8">
    <location>
        <begin position="189"/>
        <end position="217"/>
    </location>
</feature>
<protein>
    <recommendedName>
        <fullName evidence="8">Probable membrane transporter protein</fullName>
    </recommendedName>
</protein>
<gene>
    <name evidence="9" type="ORF">SAMN05444714_0232</name>
</gene>
<feature type="transmembrane region" description="Helical" evidence="8">
    <location>
        <begin position="229"/>
        <end position="249"/>
    </location>
</feature>
<feature type="transmembrane region" description="Helical" evidence="8">
    <location>
        <begin position="31"/>
        <end position="56"/>
    </location>
</feature>